<dbReference type="InParanoid" id="A0A166B880"/>
<organism evidence="2 3">
    <name type="scientific">Exidia glandulosa HHB12029</name>
    <dbReference type="NCBI Taxonomy" id="1314781"/>
    <lineage>
        <taxon>Eukaryota</taxon>
        <taxon>Fungi</taxon>
        <taxon>Dikarya</taxon>
        <taxon>Basidiomycota</taxon>
        <taxon>Agaricomycotina</taxon>
        <taxon>Agaricomycetes</taxon>
        <taxon>Auriculariales</taxon>
        <taxon>Exidiaceae</taxon>
        <taxon>Exidia</taxon>
    </lineage>
</organism>
<gene>
    <name evidence="2" type="ORF">EXIGLDRAFT_287294</name>
</gene>
<dbReference type="Proteomes" id="UP000077266">
    <property type="component" value="Unassembled WGS sequence"/>
</dbReference>
<reference evidence="2 3" key="1">
    <citation type="journal article" date="2016" name="Mol. Biol. Evol.">
        <title>Comparative Genomics of Early-Diverging Mushroom-Forming Fungi Provides Insights into the Origins of Lignocellulose Decay Capabilities.</title>
        <authorList>
            <person name="Nagy L.G."/>
            <person name="Riley R."/>
            <person name="Tritt A."/>
            <person name="Adam C."/>
            <person name="Daum C."/>
            <person name="Floudas D."/>
            <person name="Sun H."/>
            <person name="Yadav J.S."/>
            <person name="Pangilinan J."/>
            <person name="Larsson K.H."/>
            <person name="Matsuura K."/>
            <person name="Barry K."/>
            <person name="Labutti K."/>
            <person name="Kuo R."/>
            <person name="Ohm R.A."/>
            <person name="Bhattacharya S.S."/>
            <person name="Shirouzu T."/>
            <person name="Yoshinaga Y."/>
            <person name="Martin F.M."/>
            <person name="Grigoriev I.V."/>
            <person name="Hibbett D.S."/>
        </authorList>
    </citation>
    <scope>NUCLEOTIDE SEQUENCE [LARGE SCALE GENOMIC DNA]</scope>
    <source>
        <strain evidence="2 3">HHB12029</strain>
    </source>
</reference>
<name>A0A166B880_EXIGL</name>
<dbReference type="InterPro" id="IPR046700">
    <property type="entry name" value="DUF6570"/>
</dbReference>
<dbReference type="EMBL" id="KV425915">
    <property type="protein sequence ID" value="KZV98829.1"/>
    <property type="molecule type" value="Genomic_DNA"/>
</dbReference>
<evidence type="ECO:0000313" key="2">
    <source>
        <dbReference type="EMBL" id="KZV98829.1"/>
    </source>
</evidence>
<dbReference type="OrthoDB" id="3235800at2759"/>
<evidence type="ECO:0000259" key="1">
    <source>
        <dbReference type="Pfam" id="PF20209"/>
    </source>
</evidence>
<accession>A0A166B880</accession>
<dbReference type="STRING" id="1314781.A0A166B880"/>
<dbReference type="Pfam" id="PF20209">
    <property type="entry name" value="DUF6570"/>
    <property type="match status" value="1"/>
</dbReference>
<evidence type="ECO:0000313" key="3">
    <source>
        <dbReference type="Proteomes" id="UP000077266"/>
    </source>
</evidence>
<keyword evidence="3" id="KW-1185">Reference proteome</keyword>
<dbReference type="AlphaFoldDB" id="A0A166B880"/>
<sequence length="185" mass="20538">MPDEAKWPQILNEDQKCDILKAFKHATGKSALQQFVCASCHARYPESEKREVLLDPDLLDLFHVHDHPESLATHTTQASVPTFLYSASVLSDAAAGLTILSCRDCRQALARGKLPPLAVANDLVLGSIPQELQDLTMVEEAMIARCRAKAWIVQLKQDQEEEGLPGAHRPWAQQAMRGCQERFGP</sequence>
<feature type="domain" description="DUF6570" evidence="1">
    <location>
        <begin position="111"/>
        <end position="178"/>
    </location>
</feature>
<protein>
    <recommendedName>
        <fullName evidence="1">DUF6570 domain-containing protein</fullName>
    </recommendedName>
</protein>
<proteinExistence type="predicted"/>